<dbReference type="GO" id="GO:0006270">
    <property type="term" value="P:DNA replication initiation"/>
    <property type="evidence" value="ECO:0007669"/>
    <property type="project" value="InterPro"/>
</dbReference>
<organism evidence="2 3">
    <name type="scientific">Bosea vaviloviae</name>
    <dbReference type="NCBI Taxonomy" id="1526658"/>
    <lineage>
        <taxon>Bacteria</taxon>
        <taxon>Pseudomonadati</taxon>
        <taxon>Pseudomonadota</taxon>
        <taxon>Alphaproteobacteria</taxon>
        <taxon>Hyphomicrobiales</taxon>
        <taxon>Boseaceae</taxon>
        <taxon>Bosea</taxon>
    </lineage>
</organism>
<dbReference type="GO" id="GO:0005524">
    <property type="term" value="F:ATP binding"/>
    <property type="evidence" value="ECO:0007669"/>
    <property type="project" value="InterPro"/>
</dbReference>
<name>A0A0N0MDH8_9HYPH</name>
<feature type="domain" description="Chromosomal replication initiator DnaA C-terminal" evidence="1">
    <location>
        <begin position="19"/>
        <end position="86"/>
    </location>
</feature>
<dbReference type="PATRIC" id="fig|1526658.3.peg.1254"/>
<dbReference type="GO" id="GO:0006275">
    <property type="term" value="P:regulation of DNA replication"/>
    <property type="evidence" value="ECO:0007669"/>
    <property type="project" value="InterPro"/>
</dbReference>
<evidence type="ECO:0000259" key="1">
    <source>
        <dbReference type="SMART" id="SM00760"/>
    </source>
</evidence>
<dbReference type="InterPro" id="IPR010921">
    <property type="entry name" value="Trp_repressor/repl_initiator"/>
</dbReference>
<evidence type="ECO:0000313" key="2">
    <source>
        <dbReference type="EMBL" id="KPH82508.1"/>
    </source>
</evidence>
<sequence>MNSLELEAIDPVRHAALARLAEVAVAAITRVPTATLRDPRRGRRPIALARQTAMYLAHVAFGLTFTRVGICFGRDRTTVRHACALIEDRRDDPALEFALSALEAGLLALSGSLAPAIRPQVRS</sequence>
<gene>
    <name evidence="2" type="ORF">AE618_03230</name>
</gene>
<dbReference type="SMART" id="SM00760">
    <property type="entry name" value="Bac_DnaA_C"/>
    <property type="match status" value="1"/>
</dbReference>
<dbReference type="OrthoDB" id="8480222at2"/>
<proteinExistence type="predicted"/>
<dbReference type="InterPro" id="IPR013159">
    <property type="entry name" value="DnaA_C"/>
</dbReference>
<comment type="caution">
    <text evidence="2">The sequence shown here is derived from an EMBL/GenBank/DDBJ whole genome shotgun (WGS) entry which is preliminary data.</text>
</comment>
<protein>
    <recommendedName>
        <fullName evidence="1">Chromosomal replication initiator DnaA C-terminal domain-containing protein</fullName>
    </recommendedName>
</protein>
<dbReference type="Proteomes" id="UP000037822">
    <property type="component" value="Unassembled WGS sequence"/>
</dbReference>
<dbReference type="SUPFAM" id="SSF48295">
    <property type="entry name" value="TrpR-like"/>
    <property type="match status" value="1"/>
</dbReference>
<dbReference type="CDD" id="cd06571">
    <property type="entry name" value="Bac_DnaA_C"/>
    <property type="match status" value="1"/>
</dbReference>
<accession>A0A0N0MDH8</accession>
<dbReference type="Pfam" id="PF08299">
    <property type="entry name" value="Bac_DnaA_C"/>
    <property type="match status" value="1"/>
</dbReference>
<keyword evidence="3" id="KW-1185">Reference proteome</keyword>
<dbReference type="AlphaFoldDB" id="A0A0N0MDH8"/>
<dbReference type="RefSeq" id="WP_054207611.1">
    <property type="nucleotide sequence ID" value="NZ_LGSZ01000019.1"/>
</dbReference>
<dbReference type="GO" id="GO:0043565">
    <property type="term" value="F:sequence-specific DNA binding"/>
    <property type="evidence" value="ECO:0007669"/>
    <property type="project" value="InterPro"/>
</dbReference>
<reference evidence="2 3" key="1">
    <citation type="submission" date="2015-07" db="EMBL/GenBank/DDBJ databases">
        <title>Whole genome sequencing of Bosea vaviloviae isolated from cave pool.</title>
        <authorList>
            <person name="Tan N.E.H."/>
            <person name="Lee Y.P."/>
            <person name="Gan H.M."/>
            <person name="Barton H."/>
            <person name="Savka M.A."/>
        </authorList>
    </citation>
    <scope>NUCLEOTIDE SEQUENCE [LARGE SCALE GENOMIC DNA]</scope>
    <source>
        <strain evidence="2 3">SD260</strain>
    </source>
</reference>
<dbReference type="Gene3D" id="1.10.1750.10">
    <property type="match status" value="1"/>
</dbReference>
<evidence type="ECO:0000313" key="3">
    <source>
        <dbReference type="Proteomes" id="UP000037822"/>
    </source>
</evidence>
<dbReference type="EMBL" id="LGSZ01000019">
    <property type="protein sequence ID" value="KPH82508.1"/>
    <property type="molecule type" value="Genomic_DNA"/>
</dbReference>